<keyword evidence="2" id="KW-1185">Reference proteome</keyword>
<gene>
    <name evidence="1" type="ORF">XJ44_05445</name>
</gene>
<evidence type="ECO:0000313" key="1">
    <source>
        <dbReference type="EMBL" id="ONN27225.1"/>
    </source>
</evidence>
<organism evidence="1 2">
    <name type="scientific">Thermosipho affectus</name>
    <dbReference type="NCBI Taxonomy" id="660294"/>
    <lineage>
        <taxon>Bacteria</taxon>
        <taxon>Thermotogati</taxon>
        <taxon>Thermotogota</taxon>
        <taxon>Thermotogae</taxon>
        <taxon>Thermotogales</taxon>
        <taxon>Fervidobacteriaceae</taxon>
        <taxon>Thermosipho</taxon>
    </lineage>
</organism>
<protein>
    <recommendedName>
        <fullName evidence="3">Bacterial Ig-like domain-containing protein</fullName>
    </recommendedName>
</protein>
<evidence type="ECO:0000313" key="2">
    <source>
        <dbReference type="Proteomes" id="UP000242616"/>
    </source>
</evidence>
<name>A0ABX3IHC2_9BACT</name>
<sequence>MKKILFFLILHISLSFFSINIYFNTYDNTIIINGEIYPFFGKPNKFRGKIISYFKSPNVENFEFPDNLLVLEDGQTIGKNGTIKVSKDVFQSILKLYKISKITQVVIDEFPIELYDEKIIVKKITPKDKLKEYLDLFLKEYEILNLKFYFGEYKITPKPPKIDITTFSFPEYGFYKIRINDYGKIQTKVYINNTISPTAGALLPGTYTIFVYAKDELGNESSLTKNLFVPKSTINFQEKEYEFFSHTKYGTLTFIGTKNFYEISPSNSTITTITVKDTTPPKVLLEKKHLFDNYYEIKVISQDFNKTKTLLKINNQEKKGEIFKLKYGKNIIAVYCEDTFKNNTLKLETIYINEKNSNSLQFFDQKRWFNIGGIMIKSPFIKIWINPKRQRRHYEDKNFVIHIVK</sequence>
<reference evidence="1 2" key="1">
    <citation type="submission" date="2015-06" db="EMBL/GenBank/DDBJ databases">
        <title>Genome sequencing of Thermotogales isolates from hydrothermal vents.</title>
        <authorList>
            <person name="Haverkamp T.H."/>
            <person name="Kublanov I.V."/>
            <person name="Nesbo C.L."/>
        </authorList>
    </citation>
    <scope>NUCLEOTIDE SEQUENCE [LARGE SCALE GENOMIC DNA]</scope>
    <source>
        <strain evidence="2">ik275mar</strain>
    </source>
</reference>
<dbReference type="Proteomes" id="UP000242616">
    <property type="component" value="Unassembled WGS sequence"/>
</dbReference>
<proteinExistence type="predicted"/>
<accession>A0ABX3IHC2</accession>
<comment type="caution">
    <text evidence="1">The sequence shown here is derived from an EMBL/GenBank/DDBJ whole genome shotgun (WGS) entry which is preliminary data.</text>
</comment>
<evidence type="ECO:0008006" key="3">
    <source>
        <dbReference type="Google" id="ProtNLM"/>
    </source>
</evidence>
<dbReference type="EMBL" id="LBFC01000018">
    <property type="protein sequence ID" value="ONN27225.1"/>
    <property type="molecule type" value="Genomic_DNA"/>
</dbReference>
<dbReference type="RefSeq" id="WP_077198339.1">
    <property type="nucleotide sequence ID" value="NZ_LBFC01000018.1"/>
</dbReference>